<organism evidence="3 4">
    <name type="scientific">Peptococcus niger</name>
    <dbReference type="NCBI Taxonomy" id="2741"/>
    <lineage>
        <taxon>Bacteria</taxon>
        <taxon>Bacillati</taxon>
        <taxon>Bacillota</taxon>
        <taxon>Clostridia</taxon>
        <taxon>Eubacteriales</taxon>
        <taxon>Peptococcaceae</taxon>
        <taxon>Peptococcus</taxon>
    </lineage>
</organism>
<evidence type="ECO:0000259" key="2">
    <source>
        <dbReference type="Pfam" id="PF00582"/>
    </source>
</evidence>
<dbReference type="OrthoDB" id="9794782at2"/>
<dbReference type="EMBL" id="FNAF01000004">
    <property type="protein sequence ID" value="SDD52174.1"/>
    <property type="molecule type" value="Genomic_DNA"/>
</dbReference>
<dbReference type="STRING" id="2741.SAMN04489866_10420"/>
<dbReference type="InterPro" id="IPR014729">
    <property type="entry name" value="Rossmann-like_a/b/a_fold"/>
</dbReference>
<dbReference type="InterPro" id="IPR006015">
    <property type="entry name" value="Universal_stress_UspA"/>
</dbReference>
<evidence type="ECO:0000313" key="3">
    <source>
        <dbReference type="EMBL" id="SDD52174.1"/>
    </source>
</evidence>
<dbReference type="Proteomes" id="UP000198995">
    <property type="component" value="Unassembled WGS sequence"/>
</dbReference>
<proteinExistence type="inferred from homology"/>
<dbReference type="SUPFAM" id="SSF52402">
    <property type="entry name" value="Adenine nucleotide alpha hydrolases-like"/>
    <property type="match status" value="1"/>
</dbReference>
<evidence type="ECO:0000256" key="1">
    <source>
        <dbReference type="ARBA" id="ARBA00008791"/>
    </source>
</evidence>
<dbReference type="CDD" id="cd00293">
    <property type="entry name" value="USP-like"/>
    <property type="match status" value="1"/>
</dbReference>
<dbReference type="PRINTS" id="PR01438">
    <property type="entry name" value="UNVRSLSTRESS"/>
</dbReference>
<reference evidence="3 4" key="1">
    <citation type="submission" date="2016-10" db="EMBL/GenBank/DDBJ databases">
        <authorList>
            <person name="de Groot N.N."/>
        </authorList>
    </citation>
    <scope>NUCLEOTIDE SEQUENCE [LARGE SCALE GENOMIC DNA]</scope>
    <source>
        <strain evidence="3 4">DSM 20475</strain>
    </source>
</reference>
<accession>A0A1G6VF74</accession>
<dbReference type="PANTHER" id="PTHR46268:SF6">
    <property type="entry name" value="UNIVERSAL STRESS PROTEIN UP12"/>
    <property type="match status" value="1"/>
</dbReference>
<name>A0A1G6VF74_PEPNI</name>
<sequence length="149" mass="16392">MTRKYYQKILVPFDGSDPSKNAIEEARMMQSIYPADITLLQVLPNPYADRGSIGYRMLNTPYGANAEAYEEAQAELSALKEGFAHPDQVSLLLVEGAVATAIVDVIEKGKYDLVIMGSEGLGQALKRFLLGSVTKYVLEHVDTPVLVLR</sequence>
<evidence type="ECO:0000313" key="4">
    <source>
        <dbReference type="Proteomes" id="UP000198995"/>
    </source>
</evidence>
<dbReference type="InterPro" id="IPR006016">
    <property type="entry name" value="UspA"/>
</dbReference>
<comment type="similarity">
    <text evidence="1">Belongs to the universal stress protein A family.</text>
</comment>
<keyword evidence="4" id="KW-1185">Reference proteome</keyword>
<dbReference type="Pfam" id="PF00582">
    <property type="entry name" value="Usp"/>
    <property type="match status" value="1"/>
</dbReference>
<dbReference type="AlphaFoldDB" id="A0A1G6VF74"/>
<dbReference type="RefSeq" id="WP_091791489.1">
    <property type="nucleotide sequence ID" value="NZ_FNAF01000004.1"/>
</dbReference>
<protein>
    <submittedName>
        <fullName evidence="3">Nucleotide-binding universal stress protein, UspA family</fullName>
    </submittedName>
</protein>
<dbReference type="Gene3D" id="3.40.50.620">
    <property type="entry name" value="HUPs"/>
    <property type="match status" value="1"/>
</dbReference>
<gene>
    <name evidence="3" type="ORF">SAMN04489866_10420</name>
</gene>
<dbReference type="PANTHER" id="PTHR46268">
    <property type="entry name" value="STRESS RESPONSE PROTEIN NHAX"/>
    <property type="match status" value="1"/>
</dbReference>
<feature type="domain" description="UspA" evidence="2">
    <location>
        <begin position="6"/>
        <end position="149"/>
    </location>
</feature>